<dbReference type="AlphaFoldDB" id="A0A9W6LM04"/>
<protein>
    <submittedName>
        <fullName evidence="2">Uncharacterized protein</fullName>
    </submittedName>
</protein>
<evidence type="ECO:0000313" key="2">
    <source>
        <dbReference type="EMBL" id="GLI55831.1"/>
    </source>
</evidence>
<accession>A0A9W6LM04</accession>
<evidence type="ECO:0000256" key="1">
    <source>
        <dbReference type="SAM" id="Coils"/>
    </source>
</evidence>
<feature type="coiled-coil region" evidence="1">
    <location>
        <begin position="1"/>
        <end position="54"/>
    </location>
</feature>
<comment type="caution">
    <text evidence="2">The sequence shown here is derived from an EMBL/GenBank/DDBJ whole genome shotgun (WGS) entry which is preliminary data.</text>
</comment>
<proteinExistence type="predicted"/>
<dbReference type="Proteomes" id="UP001144471">
    <property type="component" value="Unassembled WGS sequence"/>
</dbReference>
<sequence>MKEMKKNLEELKKDMAEFEKKLEKAWAEENDIKIKEYREKLEAITDLVFKLKSDN</sequence>
<reference evidence="2" key="1">
    <citation type="submission" date="2022-12" db="EMBL/GenBank/DDBJ databases">
        <title>Reference genome sequencing for broad-spectrum identification of bacterial and archaeal isolates by mass spectrometry.</title>
        <authorList>
            <person name="Sekiguchi Y."/>
            <person name="Tourlousse D.M."/>
        </authorList>
    </citation>
    <scope>NUCLEOTIDE SEQUENCE</scope>
    <source>
        <strain evidence="2">10succ1</strain>
    </source>
</reference>
<name>A0A9W6LM04_9FUSO</name>
<keyword evidence="1" id="KW-0175">Coiled coil</keyword>
<keyword evidence="3" id="KW-1185">Reference proteome</keyword>
<dbReference type="EMBL" id="BSDY01000005">
    <property type="protein sequence ID" value="GLI55831.1"/>
    <property type="molecule type" value="Genomic_DNA"/>
</dbReference>
<dbReference type="RefSeq" id="WP_281834578.1">
    <property type="nucleotide sequence ID" value="NZ_BSDY01000005.1"/>
</dbReference>
<organism evidence="2 3">
    <name type="scientific">Propionigenium maris DSM 9537</name>
    <dbReference type="NCBI Taxonomy" id="1123000"/>
    <lineage>
        <taxon>Bacteria</taxon>
        <taxon>Fusobacteriati</taxon>
        <taxon>Fusobacteriota</taxon>
        <taxon>Fusobacteriia</taxon>
        <taxon>Fusobacteriales</taxon>
        <taxon>Fusobacteriaceae</taxon>
        <taxon>Propionigenium</taxon>
    </lineage>
</organism>
<evidence type="ECO:0000313" key="3">
    <source>
        <dbReference type="Proteomes" id="UP001144471"/>
    </source>
</evidence>
<gene>
    <name evidence="2" type="ORF">PM10SUCC1_13450</name>
</gene>